<accession>A0ACC2N758</accession>
<name>A0ACC2N758_9HYME</name>
<dbReference type="EMBL" id="CM056744">
    <property type="protein sequence ID" value="KAJ8667030.1"/>
    <property type="molecule type" value="Genomic_DNA"/>
</dbReference>
<evidence type="ECO:0000313" key="1">
    <source>
        <dbReference type="EMBL" id="KAJ8667030.1"/>
    </source>
</evidence>
<sequence>MKCSLSDDDNLTIRAWCLLRVLGKLDLTVTLATVALCQAARLPRSASVEALPHFHAVHHGHGATSYQNVQIQSYGSVPIPTESEHHEIAVAVHHAPEDEYAHHEDYQEILLQDIPAAYPDYQHQQNFILVGNDIHEHPPPHEIPIVEHPEEEQKFVILQEVPQTEDIDHRNGFYESEYPQYHSDHYEHHQTYEYQ</sequence>
<comment type="caution">
    <text evidence="1">The sequence shown here is derived from an EMBL/GenBank/DDBJ whole genome shotgun (WGS) entry which is preliminary data.</text>
</comment>
<gene>
    <name evidence="1" type="ORF">QAD02_008692</name>
</gene>
<evidence type="ECO:0000313" key="2">
    <source>
        <dbReference type="Proteomes" id="UP001239111"/>
    </source>
</evidence>
<reference evidence="1" key="1">
    <citation type="submission" date="2023-04" db="EMBL/GenBank/DDBJ databases">
        <title>A chromosome-level genome assembly of the parasitoid wasp Eretmocerus hayati.</title>
        <authorList>
            <person name="Zhong Y."/>
            <person name="Liu S."/>
            <person name="Liu Y."/>
        </authorList>
    </citation>
    <scope>NUCLEOTIDE SEQUENCE</scope>
    <source>
        <strain evidence="1">ZJU_SS_LIU_2023</strain>
    </source>
</reference>
<proteinExistence type="predicted"/>
<protein>
    <submittedName>
        <fullName evidence="1">Uncharacterized protein</fullName>
    </submittedName>
</protein>
<keyword evidence="2" id="KW-1185">Reference proteome</keyword>
<organism evidence="1 2">
    <name type="scientific">Eretmocerus hayati</name>
    <dbReference type="NCBI Taxonomy" id="131215"/>
    <lineage>
        <taxon>Eukaryota</taxon>
        <taxon>Metazoa</taxon>
        <taxon>Ecdysozoa</taxon>
        <taxon>Arthropoda</taxon>
        <taxon>Hexapoda</taxon>
        <taxon>Insecta</taxon>
        <taxon>Pterygota</taxon>
        <taxon>Neoptera</taxon>
        <taxon>Endopterygota</taxon>
        <taxon>Hymenoptera</taxon>
        <taxon>Apocrita</taxon>
        <taxon>Proctotrupomorpha</taxon>
        <taxon>Chalcidoidea</taxon>
        <taxon>Aphelinidae</taxon>
        <taxon>Aphelininae</taxon>
        <taxon>Eretmocerus</taxon>
    </lineage>
</organism>
<dbReference type="Proteomes" id="UP001239111">
    <property type="component" value="Chromosome 4"/>
</dbReference>